<proteinExistence type="predicted"/>
<organism evidence="1 2">
    <name type="scientific">Streptomyces niveus</name>
    <name type="common">Streptomyces spheroides</name>
    <dbReference type="NCBI Taxonomy" id="193462"/>
    <lineage>
        <taxon>Bacteria</taxon>
        <taxon>Bacillati</taxon>
        <taxon>Actinomycetota</taxon>
        <taxon>Actinomycetes</taxon>
        <taxon>Kitasatosporales</taxon>
        <taxon>Streptomycetaceae</taxon>
        <taxon>Streptomyces</taxon>
    </lineage>
</organism>
<dbReference type="OrthoDB" id="4187114at2"/>
<protein>
    <submittedName>
        <fullName evidence="1">Uncharacterized protein</fullName>
    </submittedName>
</protein>
<name>A0A1U9QQ69_STRNV</name>
<gene>
    <name evidence="1" type="ORF">BBN63_09340</name>
</gene>
<keyword evidence="2" id="KW-1185">Reference proteome</keyword>
<dbReference type="RefSeq" id="WP_078074952.1">
    <property type="nucleotide sequence ID" value="NZ_CP018047.1"/>
</dbReference>
<evidence type="ECO:0000313" key="1">
    <source>
        <dbReference type="EMBL" id="AQU66424.1"/>
    </source>
</evidence>
<reference evidence="1 2" key="1">
    <citation type="submission" date="2016-11" db="EMBL/GenBank/DDBJ databases">
        <title>Complete genome sequence of Streptomyces niveus SCSIO 3406.</title>
        <authorList>
            <person name="Zhu Q."/>
            <person name="Cheng W."/>
            <person name="Song Y."/>
            <person name="Li Q."/>
            <person name="Ju J."/>
        </authorList>
    </citation>
    <scope>NUCLEOTIDE SEQUENCE [LARGE SCALE GENOMIC DNA]</scope>
    <source>
        <strain evidence="1 2">SCSIO 3406</strain>
    </source>
</reference>
<dbReference type="EMBL" id="CP018047">
    <property type="protein sequence ID" value="AQU66424.1"/>
    <property type="molecule type" value="Genomic_DNA"/>
</dbReference>
<evidence type="ECO:0000313" key="2">
    <source>
        <dbReference type="Proteomes" id="UP000189677"/>
    </source>
</evidence>
<dbReference type="AlphaFoldDB" id="A0A1U9QQ69"/>
<sequence>MEFTGGLTTSFEVVAVRRSTTRKEYGGKLLHAYGPGAHRVLLPGGYDRVEVTRVKPRPSSGTGFSRWRLRTVEAAELPALADSGTMSGRNEDLVYFEGHARVSYAWLGATEHGELHFTSASGGTARRLTRQGDIRGEVTVPGSGFLAISTWGKWTLERR</sequence>
<accession>A0A1U9QQ69</accession>
<dbReference type="Proteomes" id="UP000189677">
    <property type="component" value="Chromosome"/>
</dbReference>
<dbReference type="KEGG" id="snw:BBN63_09340"/>